<sequence length="126" mass="13857">MNRQFSPLPSPSSRRSSDGAHCLLLMLPQAAYIVAQKPIQSNHCEELCKGQSSTSETKIKILGTSCCMFCDAVSLMSSITALVKDPLRFSNKNVNIKIGFNQMSLKEKEQESEDDDADGEDKVEIA</sequence>
<feature type="compositionally biased region" description="Acidic residues" evidence="1">
    <location>
        <begin position="110"/>
        <end position="119"/>
    </location>
</feature>
<accession>A0ABQ7L7S6</accession>
<dbReference type="EMBL" id="JADBGQ010000008">
    <property type="protein sequence ID" value="KAG5381806.1"/>
    <property type="molecule type" value="Genomic_DNA"/>
</dbReference>
<keyword evidence="3" id="KW-1185">Reference proteome</keyword>
<evidence type="ECO:0000256" key="1">
    <source>
        <dbReference type="SAM" id="MobiDB-lite"/>
    </source>
</evidence>
<protein>
    <submittedName>
        <fullName evidence="2">Uncharacterized protein</fullName>
    </submittedName>
</protein>
<proteinExistence type="predicted"/>
<evidence type="ECO:0000313" key="3">
    <source>
        <dbReference type="Proteomes" id="UP000823674"/>
    </source>
</evidence>
<dbReference type="Proteomes" id="UP000823674">
    <property type="component" value="Chromosome A09"/>
</dbReference>
<comment type="caution">
    <text evidence="2">The sequence shown here is derived from an EMBL/GenBank/DDBJ whole genome shotgun (WGS) entry which is preliminary data.</text>
</comment>
<gene>
    <name evidence="2" type="primary">A09p005200.1_BraROA</name>
    <name evidence="2" type="ORF">IGI04_033276</name>
</gene>
<evidence type="ECO:0000313" key="2">
    <source>
        <dbReference type="EMBL" id="KAG5381806.1"/>
    </source>
</evidence>
<name>A0ABQ7L7S6_BRACM</name>
<organism evidence="2 3">
    <name type="scientific">Brassica rapa subsp. trilocularis</name>
    <dbReference type="NCBI Taxonomy" id="1813537"/>
    <lineage>
        <taxon>Eukaryota</taxon>
        <taxon>Viridiplantae</taxon>
        <taxon>Streptophyta</taxon>
        <taxon>Embryophyta</taxon>
        <taxon>Tracheophyta</taxon>
        <taxon>Spermatophyta</taxon>
        <taxon>Magnoliopsida</taxon>
        <taxon>eudicotyledons</taxon>
        <taxon>Gunneridae</taxon>
        <taxon>Pentapetalae</taxon>
        <taxon>rosids</taxon>
        <taxon>malvids</taxon>
        <taxon>Brassicales</taxon>
        <taxon>Brassicaceae</taxon>
        <taxon>Brassiceae</taxon>
        <taxon>Brassica</taxon>
    </lineage>
</organism>
<feature type="region of interest" description="Disordered" evidence="1">
    <location>
        <begin position="105"/>
        <end position="126"/>
    </location>
</feature>
<reference evidence="2 3" key="1">
    <citation type="submission" date="2021-03" db="EMBL/GenBank/DDBJ databases">
        <authorList>
            <person name="King G.J."/>
            <person name="Bancroft I."/>
            <person name="Baten A."/>
            <person name="Bloomfield J."/>
            <person name="Borpatragohain P."/>
            <person name="He Z."/>
            <person name="Irish N."/>
            <person name="Irwin J."/>
            <person name="Liu K."/>
            <person name="Mauleon R.P."/>
            <person name="Moore J."/>
            <person name="Morris R."/>
            <person name="Ostergaard L."/>
            <person name="Wang B."/>
            <person name="Wells R."/>
        </authorList>
    </citation>
    <scope>NUCLEOTIDE SEQUENCE [LARGE SCALE GENOMIC DNA]</scope>
    <source>
        <strain evidence="2">R-o-18</strain>
        <tissue evidence="2">Leaf</tissue>
    </source>
</reference>